<evidence type="ECO:0000313" key="2">
    <source>
        <dbReference type="EMBL" id="GCE08601.1"/>
    </source>
</evidence>
<sequence length="365" mass="41564">MLVGNNDIVKILFLAASPKETKRLQLDLENRTIKEFIHRSTYRENFKIENEWAVEDDNLLYFMNYHHPNIVHFSGHGTSTGEFILEGENRSIRPVPGEALQSLMQRFKDDVRLVILNACNSSIQAEMIAKEIDFVIGMDAPIGDKAAISFISAFYQALGFGNSIQNSFEQGLTQLQIKDIPAEYIPHLFTRPGVNASTTTWRELLFSNRKDRPISIFISYAPEDDKFRQELEKQFSVLRRNKTITITTVKSTLRGEVSEDKLVEYLNAADIVLLLISPDFLASDSLYNNELTPAIHRRQQGLTWVIPVLVRETAEWQNDELFGKLAELPANHKPVSAWRDQDSALVSIVQGVRDVIKAIKDQRSS</sequence>
<comment type="caution">
    <text evidence="2">The sequence shown here is derived from an EMBL/GenBank/DDBJ whole genome shotgun (WGS) entry which is preliminary data.</text>
</comment>
<reference evidence="3" key="1">
    <citation type="submission" date="2018-12" db="EMBL/GenBank/DDBJ databases">
        <title>Tengunoibacter tsumagoiensis gen. nov., sp. nov., Dictyobacter kobayashii sp. nov., D. alpinus sp. nov., and D. joshuensis sp. nov. and description of Dictyobacteraceae fam. nov. within the order Ktedonobacterales isolated from Tengu-no-mugimeshi.</title>
        <authorList>
            <person name="Wang C.M."/>
            <person name="Zheng Y."/>
            <person name="Sakai Y."/>
            <person name="Toyoda A."/>
            <person name="Minakuchi Y."/>
            <person name="Abe K."/>
            <person name="Yokota A."/>
            <person name="Yabe S."/>
        </authorList>
    </citation>
    <scope>NUCLEOTIDE SEQUENCE [LARGE SCALE GENOMIC DNA]</scope>
    <source>
        <strain evidence="3">S-27</strain>
    </source>
</reference>
<dbReference type="EMBL" id="BIFQ01000002">
    <property type="protein sequence ID" value="GCE08601.1"/>
    <property type="molecule type" value="Genomic_DNA"/>
</dbReference>
<dbReference type="PROSITE" id="PS50104">
    <property type="entry name" value="TIR"/>
    <property type="match status" value="1"/>
</dbReference>
<name>A0A401ZP17_9CHLR</name>
<dbReference type="SMART" id="SM00255">
    <property type="entry name" value="TIR"/>
    <property type="match status" value="1"/>
</dbReference>
<dbReference type="Gene3D" id="3.40.50.10140">
    <property type="entry name" value="Toll/interleukin-1 receptor homology (TIR) domain"/>
    <property type="match status" value="1"/>
</dbReference>
<evidence type="ECO:0000313" key="3">
    <source>
        <dbReference type="Proteomes" id="UP000287224"/>
    </source>
</evidence>
<dbReference type="AlphaFoldDB" id="A0A401ZP17"/>
<dbReference type="SUPFAM" id="SSF52200">
    <property type="entry name" value="Toll/Interleukin receptor TIR domain"/>
    <property type="match status" value="1"/>
</dbReference>
<organism evidence="2 3">
    <name type="scientific">Dictyobacter aurantiacus</name>
    <dbReference type="NCBI Taxonomy" id="1936993"/>
    <lineage>
        <taxon>Bacteria</taxon>
        <taxon>Bacillati</taxon>
        <taxon>Chloroflexota</taxon>
        <taxon>Ktedonobacteria</taxon>
        <taxon>Ktedonobacterales</taxon>
        <taxon>Dictyobacteraceae</taxon>
        <taxon>Dictyobacter</taxon>
    </lineage>
</organism>
<gene>
    <name evidence="2" type="ORF">KDAU_59300</name>
</gene>
<evidence type="ECO:0000259" key="1">
    <source>
        <dbReference type="PROSITE" id="PS50104"/>
    </source>
</evidence>
<dbReference type="Pfam" id="PF13676">
    <property type="entry name" value="TIR_2"/>
    <property type="match status" value="1"/>
</dbReference>
<dbReference type="GO" id="GO:0007165">
    <property type="term" value="P:signal transduction"/>
    <property type="evidence" value="ECO:0007669"/>
    <property type="project" value="InterPro"/>
</dbReference>
<proteinExistence type="predicted"/>
<accession>A0A401ZP17</accession>
<dbReference type="InterPro" id="IPR035897">
    <property type="entry name" value="Toll_tir_struct_dom_sf"/>
</dbReference>
<feature type="domain" description="TIR" evidence="1">
    <location>
        <begin position="212"/>
        <end position="356"/>
    </location>
</feature>
<protein>
    <recommendedName>
        <fullName evidence="1">TIR domain-containing protein</fullName>
    </recommendedName>
</protein>
<keyword evidence="3" id="KW-1185">Reference proteome</keyword>
<dbReference type="InterPro" id="IPR024983">
    <property type="entry name" value="CHAT_dom"/>
</dbReference>
<dbReference type="Proteomes" id="UP000287224">
    <property type="component" value="Unassembled WGS sequence"/>
</dbReference>
<dbReference type="Pfam" id="PF12770">
    <property type="entry name" value="CHAT"/>
    <property type="match status" value="1"/>
</dbReference>
<dbReference type="InterPro" id="IPR000157">
    <property type="entry name" value="TIR_dom"/>
</dbReference>